<keyword evidence="1" id="KW-0805">Transcription regulation</keyword>
<dbReference type="InterPro" id="IPR005202">
    <property type="entry name" value="TF_GRAS"/>
</dbReference>
<feature type="compositionally biased region" description="Low complexity" evidence="4">
    <location>
        <begin position="89"/>
        <end position="113"/>
    </location>
</feature>
<organism evidence="5 6">
    <name type="scientific">Spinacia oleracea</name>
    <name type="common">Spinach</name>
    <dbReference type="NCBI Taxonomy" id="3562"/>
    <lineage>
        <taxon>Eukaryota</taxon>
        <taxon>Viridiplantae</taxon>
        <taxon>Streptophyta</taxon>
        <taxon>Embryophyta</taxon>
        <taxon>Tracheophyta</taxon>
        <taxon>Spermatophyta</taxon>
        <taxon>Magnoliopsida</taxon>
        <taxon>eudicotyledons</taxon>
        <taxon>Gunneridae</taxon>
        <taxon>Pentapetalae</taxon>
        <taxon>Caryophyllales</taxon>
        <taxon>Chenopodiaceae</taxon>
        <taxon>Chenopodioideae</taxon>
        <taxon>Anserineae</taxon>
        <taxon>Spinacia</taxon>
    </lineage>
</organism>
<gene>
    <name evidence="6" type="primary">LOC110792500</name>
</gene>
<keyword evidence="5" id="KW-1185">Reference proteome</keyword>
<accession>A0A9R0IP56</accession>
<dbReference type="GO" id="GO:0006355">
    <property type="term" value="P:regulation of DNA-templated transcription"/>
    <property type="evidence" value="ECO:0000318"/>
    <property type="project" value="GO_Central"/>
</dbReference>
<sequence>MMRAMPYNLQGKGVAELSGLISQISSSLPPNWKTLDNFQEQQQQQQISEGEEDDEEEDFEKQAALNIPKKLKLKLKQKQISATQTSSVDSEPTSTLDTTSPPTSTSTLSSSFTNGQHSGNKDISAGVADPSCARKEDWPSELNDLHQGSDNVTAASSAGERLGGGSGGGGGGIGLEDWDALFPTGDGALLPWIIGDAEDPSLGLKHLLQSGTIVDYEGNAGLGDVDQGPGFDTHSMSPPRNQPQLLPHHPLAVVGNEGNGGSANFVSFIGSEFGNNGKIGLISPNCSSGVSNNGGLNTTNSLILGSIPANFQHQFEVGDEKPQIFNPQLVMNQQQAQSPGNPSFFMPPWSYCQLDQHLLQPPTKRHNPGVVLDPNLVSKNPFHDQGHDLLMRKQQVGFQQFPMGLPPQLVPPHLQQKQMMVPKLNHQQQHQHQHQHQQHFPLPGLQHQHQLQEQAIKDQLFKAADLILTGNFSLAQEILARLNHQLSLPAKPLIRAALYVKEALQMLLLTGNPVAAPPSKTLTPYDVVHKMNAYKLFSEVSPITQFTNFTCTQAILEALDDADAIHIIDFDVGCGAQWASLIQELPLRKRGAPSLKITALAPSSSHPFELGLIRENLMQFANDIGIAFDLQVVNLDLFDPSSCSLPNFRTSEDESIAVSIPIWSSSNRPSMLPPILEFIKQCSPKIVVSLDRVFDRCDVPFPQHLVHTLDWCTNFLESLDGLNVASDIVNKVEKFFVQPRIENTVLGRVHFPEKMSHWKNLFASAGFSPMQFSNFTETQADYVVKRTPGRGFHVEKRQASLVLSWQRRELVAASAWRY</sequence>
<feature type="compositionally biased region" description="Low complexity" evidence="4">
    <location>
        <begin position="39"/>
        <end position="48"/>
    </location>
</feature>
<dbReference type="PROSITE" id="PS50985">
    <property type="entry name" value="GRAS"/>
    <property type="match status" value="1"/>
</dbReference>
<evidence type="ECO:0000256" key="4">
    <source>
        <dbReference type="SAM" id="MobiDB-lite"/>
    </source>
</evidence>
<evidence type="ECO:0000313" key="6">
    <source>
        <dbReference type="RefSeq" id="XP_021853011.2"/>
    </source>
</evidence>
<reference evidence="6" key="2">
    <citation type="submission" date="2025-08" db="UniProtKB">
        <authorList>
            <consortium name="RefSeq"/>
        </authorList>
    </citation>
    <scope>IDENTIFICATION</scope>
    <source>
        <tissue evidence="6">Leaf</tissue>
    </source>
</reference>
<evidence type="ECO:0000256" key="2">
    <source>
        <dbReference type="ARBA" id="ARBA00023163"/>
    </source>
</evidence>
<feature type="compositionally biased region" description="Gly residues" evidence="4">
    <location>
        <begin position="161"/>
        <end position="170"/>
    </location>
</feature>
<keyword evidence="2" id="KW-0804">Transcription</keyword>
<comment type="similarity">
    <text evidence="3">Belongs to the GRAS family.</text>
</comment>
<dbReference type="PANTHER" id="PTHR31636">
    <property type="entry name" value="OSJNBA0084A10.13 PROTEIN-RELATED"/>
    <property type="match status" value="1"/>
</dbReference>
<dbReference type="Pfam" id="PF03514">
    <property type="entry name" value="GRAS"/>
    <property type="match status" value="1"/>
</dbReference>
<dbReference type="GO" id="GO:0005634">
    <property type="term" value="C:nucleus"/>
    <property type="evidence" value="ECO:0000318"/>
    <property type="project" value="GO_Central"/>
</dbReference>
<reference evidence="5" key="1">
    <citation type="journal article" date="2021" name="Nat. Commun.">
        <title>Genomic analyses provide insights into spinach domestication and the genetic basis of agronomic traits.</title>
        <authorList>
            <person name="Cai X."/>
            <person name="Sun X."/>
            <person name="Xu C."/>
            <person name="Sun H."/>
            <person name="Wang X."/>
            <person name="Ge C."/>
            <person name="Zhang Z."/>
            <person name="Wang Q."/>
            <person name="Fei Z."/>
            <person name="Jiao C."/>
            <person name="Wang Q."/>
        </authorList>
    </citation>
    <scope>NUCLEOTIDE SEQUENCE [LARGE SCALE GENOMIC DNA]</scope>
    <source>
        <strain evidence="5">cv. Varoflay</strain>
    </source>
</reference>
<feature type="region of interest" description="Leucine repeat II (LRII)" evidence="3">
    <location>
        <begin position="612"/>
        <end position="644"/>
    </location>
</feature>
<dbReference type="RefSeq" id="XP_021853011.2">
    <property type="nucleotide sequence ID" value="XM_021997319.2"/>
</dbReference>
<feature type="short sequence motif" description="VHIID" evidence="3">
    <location>
        <begin position="565"/>
        <end position="569"/>
    </location>
</feature>
<proteinExistence type="inferred from homology"/>
<evidence type="ECO:0000256" key="1">
    <source>
        <dbReference type="ARBA" id="ARBA00023015"/>
    </source>
</evidence>
<comment type="caution">
    <text evidence="3">Lacks conserved residue(s) required for the propagation of feature annotation.</text>
</comment>
<name>A0A9R0IP56_SPIOL</name>
<dbReference type="GO" id="GO:0043565">
    <property type="term" value="F:sequence-specific DNA binding"/>
    <property type="evidence" value="ECO:0000318"/>
    <property type="project" value="GO_Central"/>
</dbReference>
<dbReference type="GeneID" id="110792500"/>
<protein>
    <submittedName>
        <fullName evidence="6">Scarecrow-like protein 6</fullName>
    </submittedName>
</protein>
<feature type="compositionally biased region" description="Acidic residues" evidence="4">
    <location>
        <begin position="49"/>
        <end position="59"/>
    </location>
</feature>
<dbReference type="Proteomes" id="UP000813463">
    <property type="component" value="Chromosome 6"/>
</dbReference>
<dbReference type="AlphaFoldDB" id="A0A9R0IP56"/>
<dbReference type="GO" id="GO:0003700">
    <property type="term" value="F:DNA-binding transcription factor activity"/>
    <property type="evidence" value="ECO:0000318"/>
    <property type="project" value="GO_Central"/>
</dbReference>
<feature type="region of interest" description="SAW" evidence="3">
    <location>
        <begin position="746"/>
        <end position="817"/>
    </location>
</feature>
<feature type="compositionally biased region" description="Polar residues" evidence="4">
    <location>
        <begin position="146"/>
        <end position="156"/>
    </location>
</feature>
<dbReference type="KEGG" id="soe:110792500"/>
<evidence type="ECO:0000256" key="3">
    <source>
        <dbReference type="PROSITE-ProRule" id="PRU01191"/>
    </source>
</evidence>
<feature type="region of interest" description="VHIID" evidence="3">
    <location>
        <begin position="534"/>
        <end position="599"/>
    </location>
</feature>
<evidence type="ECO:0000313" key="5">
    <source>
        <dbReference type="Proteomes" id="UP000813463"/>
    </source>
</evidence>
<feature type="region of interest" description="Disordered" evidence="4">
    <location>
        <begin position="25"/>
        <end position="170"/>
    </location>
</feature>